<dbReference type="AlphaFoldDB" id="A0A2A2KSE0"/>
<feature type="compositionally biased region" description="Basic and acidic residues" evidence="1">
    <location>
        <begin position="28"/>
        <end position="40"/>
    </location>
</feature>
<sequence>MSSLMRGFFSKKRKLANDEGEAGSSAQRNRDKSRDRDKSFDWANYSDPPPSIMHEDSLRMLILDNQHRVLFDSLTVVPITEPMLPNSKRSACGLFQLLRRSPEVKSLEPLVFGVNPCNAINDTFKLHNVTLSDGDKLMVSKIFTMTKGGRPVSNEQDSRHISESHTSQTSSDSDSQYTSTVRSTEGMGTRSLTPMAMPESFIPIRGSMSVRGNGSNLEEDEPFSSSSFSPPHRLSIDTRLHLSQSTSLSESNNSLLRSHSRLNSLESINNEDESHRYIAFALLIPDVQRTFILQHIPLLESEFSRLEARMKRACLYAQTFIENVHGAFRDIAQSICQLHNANRIKNPLWLSLHDYSASQFTPSCPEKDAIARDFCDRLAETIERLETKHENYFLSRLISAVLMHHMSWVASVASVPLNDNAEWEDRANGVFLGGHRISYNAHLAQYLEVNGNIGSAQHTSKTVICGSEPALVMKLIYIMSYFIRCCTILERNIDEDSLESLAIEECIPSTYPHEYPMLANSSTSASSSNNEGSEAGPSSSSSQSIQKENETPPSSCTSPISLQSIQSSQSASTSSGRNSQTNSHSHSLSTTLSTQSPATPCDILGRSVLTGICDYYYPHFVLTGFDTAVVDPGKVKMRIYEELPNEEVQWLRVPSSLLLVHPSTSSLCEAAQPDAVIVFANASTGQIEVCSSDNQEGVSSPCECVVSMLEQFTELYEIGTAPRFMLSLIEDCLTEILTKSRSASLSMNLHRTQSLPFRSLVELVSESRSSSPTSFVSDRVRSIVDVDHSDLRLLVNVASVYCPPVLSSVT</sequence>
<dbReference type="PROSITE" id="PS51836">
    <property type="entry name" value="DENN_FNIP12"/>
    <property type="match status" value="1"/>
</dbReference>
<feature type="region of interest" description="Disordered" evidence="1">
    <location>
        <begin position="517"/>
        <end position="596"/>
    </location>
</feature>
<dbReference type="OrthoDB" id="10051712at2759"/>
<feature type="compositionally biased region" description="Low complexity" evidence="1">
    <location>
        <begin position="521"/>
        <end position="544"/>
    </location>
</feature>
<dbReference type="PANTHER" id="PTHR21634:SF9">
    <property type="entry name" value="RE13835P"/>
    <property type="match status" value="1"/>
</dbReference>
<dbReference type="Pfam" id="PF14637">
    <property type="entry name" value="FNIP_M"/>
    <property type="match status" value="1"/>
</dbReference>
<dbReference type="Proteomes" id="UP000218231">
    <property type="component" value="Unassembled WGS sequence"/>
</dbReference>
<name>A0A2A2KSE0_9BILA</name>
<gene>
    <name evidence="3" type="ORF">WR25_25969</name>
</gene>
<dbReference type="InterPro" id="IPR028086">
    <property type="entry name" value="FNIP_C_dom"/>
</dbReference>
<reference evidence="3 4" key="1">
    <citation type="journal article" date="2017" name="Curr. Biol.">
        <title>Genome architecture and evolution of a unichromosomal asexual nematode.</title>
        <authorList>
            <person name="Fradin H."/>
            <person name="Zegar C."/>
            <person name="Gutwein M."/>
            <person name="Lucas J."/>
            <person name="Kovtun M."/>
            <person name="Corcoran D."/>
            <person name="Baugh L.R."/>
            <person name="Kiontke K."/>
            <person name="Gunsalus K."/>
            <person name="Fitch D.H."/>
            <person name="Piano F."/>
        </authorList>
    </citation>
    <scope>NUCLEOTIDE SEQUENCE [LARGE SCALE GENOMIC DNA]</scope>
    <source>
        <strain evidence="3">PF1309</strain>
    </source>
</reference>
<comment type="caution">
    <text evidence="3">The sequence shown here is derived from an EMBL/GenBank/DDBJ whole genome shotgun (WGS) entry which is preliminary data.</text>
</comment>
<dbReference type="STRING" id="2018661.A0A2A2KSE0"/>
<dbReference type="GO" id="GO:0005737">
    <property type="term" value="C:cytoplasm"/>
    <property type="evidence" value="ECO:0007669"/>
    <property type="project" value="TreeGrafter"/>
</dbReference>
<evidence type="ECO:0000256" key="1">
    <source>
        <dbReference type="SAM" id="MobiDB-lite"/>
    </source>
</evidence>
<dbReference type="EMBL" id="LIAE01007805">
    <property type="protein sequence ID" value="PAV76870.1"/>
    <property type="molecule type" value="Genomic_DNA"/>
</dbReference>
<dbReference type="PANTHER" id="PTHR21634">
    <property type="entry name" value="RE13835P"/>
    <property type="match status" value="1"/>
</dbReference>
<dbReference type="InterPro" id="IPR037545">
    <property type="entry name" value="DENN_FNIP1/2"/>
</dbReference>
<dbReference type="Pfam" id="PF14638">
    <property type="entry name" value="FNIP_C"/>
    <property type="match status" value="1"/>
</dbReference>
<dbReference type="GO" id="GO:0042030">
    <property type="term" value="F:ATPase inhibitor activity"/>
    <property type="evidence" value="ECO:0007669"/>
    <property type="project" value="TreeGrafter"/>
</dbReference>
<evidence type="ECO:0000313" key="3">
    <source>
        <dbReference type="EMBL" id="PAV76870.1"/>
    </source>
</evidence>
<organism evidence="3 4">
    <name type="scientific">Diploscapter pachys</name>
    <dbReference type="NCBI Taxonomy" id="2018661"/>
    <lineage>
        <taxon>Eukaryota</taxon>
        <taxon>Metazoa</taxon>
        <taxon>Ecdysozoa</taxon>
        <taxon>Nematoda</taxon>
        <taxon>Chromadorea</taxon>
        <taxon>Rhabditida</taxon>
        <taxon>Rhabditina</taxon>
        <taxon>Rhabditomorpha</taxon>
        <taxon>Rhabditoidea</taxon>
        <taxon>Rhabditidae</taxon>
        <taxon>Diploscapter</taxon>
    </lineage>
</organism>
<feature type="region of interest" description="Disordered" evidence="1">
    <location>
        <begin position="147"/>
        <end position="231"/>
    </location>
</feature>
<protein>
    <recommendedName>
        <fullName evidence="2">UDENN FNIP1/2-type domain-containing protein</fullName>
    </recommendedName>
</protein>
<feature type="domain" description="UDENN FNIP1/2-type" evidence="2">
    <location>
        <begin position="44"/>
        <end position="801"/>
    </location>
</feature>
<evidence type="ECO:0000259" key="2">
    <source>
        <dbReference type="PROSITE" id="PS51836"/>
    </source>
</evidence>
<dbReference type="GO" id="GO:0051087">
    <property type="term" value="F:protein-folding chaperone binding"/>
    <property type="evidence" value="ECO:0007669"/>
    <property type="project" value="TreeGrafter"/>
</dbReference>
<proteinExistence type="predicted"/>
<accession>A0A2A2KSE0</accession>
<evidence type="ECO:0000313" key="4">
    <source>
        <dbReference type="Proteomes" id="UP000218231"/>
    </source>
</evidence>
<dbReference type="InterPro" id="IPR026156">
    <property type="entry name" value="FNIP_fam"/>
</dbReference>
<feature type="region of interest" description="Disordered" evidence="1">
    <location>
        <begin position="1"/>
        <end position="48"/>
    </location>
</feature>
<feature type="compositionally biased region" description="Low complexity" evidence="1">
    <location>
        <begin position="558"/>
        <end position="596"/>
    </location>
</feature>
<feature type="compositionally biased region" description="Low complexity" evidence="1">
    <location>
        <begin position="164"/>
        <end position="180"/>
    </location>
</feature>
<keyword evidence="4" id="KW-1185">Reference proteome</keyword>
<dbReference type="PRINTS" id="PR02073">
    <property type="entry name" value="FOLLICULNIP1"/>
</dbReference>
<dbReference type="InterPro" id="IPR028085">
    <property type="entry name" value="FNIP_mid_dom"/>
</dbReference>